<feature type="domain" description="Glycosyltransferase 2-like" evidence="1">
    <location>
        <begin position="280"/>
        <end position="418"/>
    </location>
</feature>
<dbReference type="AlphaFoldDB" id="A0AAU7W3N8"/>
<sequence>MNEGWHSAREVEIGEAELHWEAELARVDRTVALDAAARYGLVAEHPPLTFKRRIRGGVMRRLRATGATALAKKAIRRAKREAWRARQRGAAPAIGSTLVRVASVPETAVEGAQLLASATEPLLALVRPGARLAPDAIRAIEQAALEHPEAEVFFGDSRSPSGVPRPAADYSVFRLREIDDLGPVVVVVAAALRERGGFRADADGAQLLDLLLGTDAAKIVRVPHDLGIGAGVDLPSGDRAARAAAVLEERLRWEGVDAGIALGGGVREVVYRPKGEPLVSIIIPTRGGRDRIAGRDRAFVVDAVRGIVQRTTWRRYEIIVVADDPTPQEVIDALDEVAGDRLRLVRWSEPFNFSAKMNRGAAIAQGEFLLMLNDDVELLTPDWLDQMVGVAQQPEVGMVGSALYFEDGSIQHLGHRYERGAAGHVGFGLMPGALVDPALLSATREVSGVTAACAMVPASLFMKVGGFSREFAGNYNDVDLAQKIGDRGHRILVLGRVKLYHFESRTRDAKVLPHETDLLHARWGGRLQHDRFSR</sequence>
<organism evidence="2">
    <name type="scientific">Agromyces sp. G08B096</name>
    <dbReference type="NCBI Taxonomy" id="3156399"/>
    <lineage>
        <taxon>Bacteria</taxon>
        <taxon>Bacillati</taxon>
        <taxon>Actinomycetota</taxon>
        <taxon>Actinomycetes</taxon>
        <taxon>Micrococcales</taxon>
        <taxon>Microbacteriaceae</taxon>
        <taxon>Agromyces</taxon>
    </lineage>
</organism>
<protein>
    <submittedName>
        <fullName evidence="2">Glycosyltransferase</fullName>
        <ecNumber evidence="2">2.4.-.-</ecNumber>
    </submittedName>
</protein>
<keyword evidence="2" id="KW-0328">Glycosyltransferase</keyword>
<keyword evidence="2" id="KW-0808">Transferase</keyword>
<proteinExistence type="predicted"/>
<dbReference type="SUPFAM" id="SSF53448">
    <property type="entry name" value="Nucleotide-diphospho-sugar transferases"/>
    <property type="match status" value="1"/>
</dbReference>
<dbReference type="Gene3D" id="3.90.550.10">
    <property type="entry name" value="Spore Coat Polysaccharide Biosynthesis Protein SpsA, Chain A"/>
    <property type="match status" value="1"/>
</dbReference>
<dbReference type="PANTHER" id="PTHR43179:SF7">
    <property type="entry name" value="RHAMNOSYLTRANSFERASE WBBL"/>
    <property type="match status" value="1"/>
</dbReference>
<dbReference type="EC" id="2.4.-.-" evidence="2"/>
<dbReference type="InterPro" id="IPR001173">
    <property type="entry name" value="Glyco_trans_2-like"/>
</dbReference>
<dbReference type="PANTHER" id="PTHR43179">
    <property type="entry name" value="RHAMNOSYLTRANSFERASE WBBL"/>
    <property type="match status" value="1"/>
</dbReference>
<name>A0AAU7W3N8_9MICO</name>
<dbReference type="GO" id="GO:0016757">
    <property type="term" value="F:glycosyltransferase activity"/>
    <property type="evidence" value="ECO:0007669"/>
    <property type="project" value="UniProtKB-KW"/>
</dbReference>
<dbReference type="RefSeq" id="WP_350347330.1">
    <property type="nucleotide sequence ID" value="NZ_CP158374.1"/>
</dbReference>
<evidence type="ECO:0000259" key="1">
    <source>
        <dbReference type="Pfam" id="PF00535"/>
    </source>
</evidence>
<accession>A0AAU7W3N8</accession>
<reference evidence="2" key="1">
    <citation type="submission" date="2024-05" db="EMBL/GenBank/DDBJ databases">
        <authorList>
            <person name="Yu L."/>
        </authorList>
    </citation>
    <scope>NUCLEOTIDE SEQUENCE</scope>
    <source>
        <strain evidence="2">G08B096</strain>
    </source>
</reference>
<evidence type="ECO:0000313" key="2">
    <source>
        <dbReference type="EMBL" id="XBX81308.1"/>
    </source>
</evidence>
<dbReference type="Pfam" id="PF00535">
    <property type="entry name" value="Glycos_transf_2"/>
    <property type="match status" value="1"/>
</dbReference>
<dbReference type="InterPro" id="IPR029044">
    <property type="entry name" value="Nucleotide-diphossugar_trans"/>
</dbReference>
<dbReference type="EMBL" id="CP158374">
    <property type="protein sequence ID" value="XBX81308.1"/>
    <property type="molecule type" value="Genomic_DNA"/>
</dbReference>
<gene>
    <name evidence="2" type="ORF">ABIQ69_11875</name>
</gene>